<name>A0ABY2P3P5_9LEPT</name>
<evidence type="ECO:0008006" key="3">
    <source>
        <dbReference type="Google" id="ProtNLM"/>
    </source>
</evidence>
<accession>A0ABY2P3P5</accession>
<dbReference type="Proteomes" id="UP000297940">
    <property type="component" value="Unassembled WGS sequence"/>
</dbReference>
<reference evidence="2" key="1">
    <citation type="journal article" date="2019" name="PLoS Negl. Trop. Dis.">
        <title>Revisiting the worldwide diversity of Leptospira species in the environment.</title>
        <authorList>
            <person name="Vincent A.T."/>
            <person name="Schiettekatte O."/>
            <person name="Bourhy P."/>
            <person name="Veyrier F.J."/>
            <person name="Picardeau M."/>
        </authorList>
    </citation>
    <scope>NUCLEOTIDE SEQUENCE [LARGE SCALE GENOMIC DNA]</scope>
    <source>
        <strain evidence="2">201601298</strain>
    </source>
</reference>
<gene>
    <name evidence="1" type="ORF">EHR01_03995</name>
</gene>
<evidence type="ECO:0000313" key="2">
    <source>
        <dbReference type="Proteomes" id="UP000297940"/>
    </source>
</evidence>
<sequence length="358" mass="41677">MHSVKIHSANKKEDEELVSFSSQFPSEGGFKLALDRSPSYFESLLKEGFNPDIIIGRDSHSGKIVGIGHRTELNYILNGTKQRLGILSGLRLLKEFRSGIALAKGYKKLKELHNQKTCRGYLTTIQSENKNALKILTSARAGLPNYHFIDHLTTFIWNPTVSKEMKNLQIQIFSNSIVETYLNQSHRNHSFLSLVVPNFIEKQLNVRKFSIYTNHELIAVFSLWDQSAWKRWKILKYNDYWKVLRFFYNCWAKIRRLPSLPEVRAELSYVFLTQLKIKQSQTKYLNSILNKILEKTKEEFPNTYLCYTLAKNDPWYDTTNQIPAWKIQSHGYLVNWEAKSPISNSLQKGFSEWEAGLL</sequence>
<evidence type="ECO:0000313" key="1">
    <source>
        <dbReference type="EMBL" id="TGM81958.1"/>
    </source>
</evidence>
<dbReference type="EMBL" id="RQHK01000002">
    <property type="protein sequence ID" value="TGM81958.1"/>
    <property type="molecule type" value="Genomic_DNA"/>
</dbReference>
<comment type="caution">
    <text evidence="1">The sequence shown here is derived from an EMBL/GenBank/DDBJ whole genome shotgun (WGS) entry which is preliminary data.</text>
</comment>
<protein>
    <recommendedName>
        <fullName evidence="3">GNAT family N-acetyltransferase</fullName>
    </recommendedName>
</protein>
<organism evidence="1 2">
    <name type="scientific">Leptospira mtsangambouensis</name>
    <dbReference type="NCBI Taxonomy" id="2484912"/>
    <lineage>
        <taxon>Bacteria</taxon>
        <taxon>Pseudomonadati</taxon>
        <taxon>Spirochaetota</taxon>
        <taxon>Spirochaetia</taxon>
        <taxon>Leptospirales</taxon>
        <taxon>Leptospiraceae</taxon>
        <taxon>Leptospira</taxon>
    </lineage>
</organism>
<dbReference type="RefSeq" id="WP_135693312.1">
    <property type="nucleotide sequence ID" value="NZ_RQHK01000002.1"/>
</dbReference>
<proteinExistence type="predicted"/>
<keyword evidence="2" id="KW-1185">Reference proteome</keyword>